<sequence length="104" mass="11792">MFTCIFFISFARAIMLCSLSSLILTRSLSFSSEMISHIVSKRSDRNLAVNIKEFSKISLCLERIFLNRGMNSFFTWYPSIVSTVELCPTESTSSSPSFSHILTM</sequence>
<gene>
    <name evidence="1" type="ORF">V8G54_003602</name>
</gene>
<dbReference type="AlphaFoldDB" id="A0AAQ3PE80"/>
<name>A0AAQ3PE80_VIGMU</name>
<protein>
    <submittedName>
        <fullName evidence="1">Uncharacterized protein</fullName>
    </submittedName>
</protein>
<dbReference type="Proteomes" id="UP001374535">
    <property type="component" value="Chromosome 1"/>
</dbReference>
<evidence type="ECO:0000313" key="1">
    <source>
        <dbReference type="EMBL" id="WVZ25058.1"/>
    </source>
</evidence>
<accession>A0AAQ3PE80</accession>
<dbReference type="EMBL" id="CP144700">
    <property type="protein sequence ID" value="WVZ25058.1"/>
    <property type="molecule type" value="Genomic_DNA"/>
</dbReference>
<organism evidence="1 2">
    <name type="scientific">Vigna mungo</name>
    <name type="common">Black gram</name>
    <name type="synonym">Phaseolus mungo</name>
    <dbReference type="NCBI Taxonomy" id="3915"/>
    <lineage>
        <taxon>Eukaryota</taxon>
        <taxon>Viridiplantae</taxon>
        <taxon>Streptophyta</taxon>
        <taxon>Embryophyta</taxon>
        <taxon>Tracheophyta</taxon>
        <taxon>Spermatophyta</taxon>
        <taxon>Magnoliopsida</taxon>
        <taxon>eudicotyledons</taxon>
        <taxon>Gunneridae</taxon>
        <taxon>Pentapetalae</taxon>
        <taxon>rosids</taxon>
        <taxon>fabids</taxon>
        <taxon>Fabales</taxon>
        <taxon>Fabaceae</taxon>
        <taxon>Papilionoideae</taxon>
        <taxon>50 kb inversion clade</taxon>
        <taxon>NPAAA clade</taxon>
        <taxon>indigoferoid/millettioid clade</taxon>
        <taxon>Phaseoleae</taxon>
        <taxon>Vigna</taxon>
    </lineage>
</organism>
<reference evidence="1 2" key="1">
    <citation type="journal article" date="2023" name="Life. Sci Alliance">
        <title>Evolutionary insights into 3D genome organization and epigenetic landscape of Vigna mungo.</title>
        <authorList>
            <person name="Junaid A."/>
            <person name="Singh B."/>
            <person name="Bhatia S."/>
        </authorList>
    </citation>
    <scope>NUCLEOTIDE SEQUENCE [LARGE SCALE GENOMIC DNA]</scope>
    <source>
        <strain evidence="1">Urdbean</strain>
    </source>
</reference>
<proteinExistence type="predicted"/>
<evidence type="ECO:0000313" key="2">
    <source>
        <dbReference type="Proteomes" id="UP001374535"/>
    </source>
</evidence>
<keyword evidence="2" id="KW-1185">Reference proteome</keyword>